<evidence type="ECO:0000259" key="3">
    <source>
        <dbReference type="Pfam" id="PF18040"/>
    </source>
</evidence>
<dbReference type="Proteomes" id="UP000619457">
    <property type="component" value="Unassembled WGS sequence"/>
</dbReference>
<accession>A0A918PWZ0</accession>
<dbReference type="Gene3D" id="3.20.20.80">
    <property type="entry name" value="Glycosidases"/>
    <property type="match status" value="1"/>
</dbReference>
<evidence type="ECO:0000256" key="2">
    <source>
        <dbReference type="SAM" id="SignalP"/>
    </source>
</evidence>
<evidence type="ECO:0000313" key="5">
    <source>
        <dbReference type="EMBL" id="GGZ24874.1"/>
    </source>
</evidence>
<dbReference type="InterPro" id="IPR040527">
    <property type="entry name" value="Beta-sand_Porphyrn"/>
</dbReference>
<comment type="caution">
    <text evidence="5">The sequence shown here is derived from an EMBL/GenBank/DDBJ whole genome shotgun (WGS) entry which is preliminary data.</text>
</comment>
<evidence type="ECO:0008006" key="7">
    <source>
        <dbReference type="Google" id="ProtNLM"/>
    </source>
</evidence>
<feature type="chain" id="PRO_5036929994" description="Por secretion system C-terminal sorting domain-containing protein" evidence="2">
    <location>
        <begin position="24"/>
        <end position="697"/>
    </location>
</feature>
<dbReference type="Pfam" id="PF18040">
    <property type="entry name" value="BPA_C"/>
    <property type="match status" value="1"/>
</dbReference>
<reference evidence="5" key="2">
    <citation type="submission" date="2020-09" db="EMBL/GenBank/DDBJ databases">
        <authorList>
            <person name="Sun Q."/>
            <person name="Kim S."/>
        </authorList>
    </citation>
    <scope>NUCLEOTIDE SEQUENCE</scope>
    <source>
        <strain evidence="5">KCTC 12368</strain>
    </source>
</reference>
<dbReference type="Gene3D" id="2.60.120.1200">
    <property type="match status" value="1"/>
</dbReference>
<dbReference type="AlphaFoldDB" id="A0A918PWZ0"/>
<feature type="domain" description="Beta-porphyranase A C-terminal" evidence="3">
    <location>
        <begin position="503"/>
        <end position="595"/>
    </location>
</feature>
<dbReference type="SUPFAM" id="SSF51445">
    <property type="entry name" value="(Trans)glycosidases"/>
    <property type="match status" value="1"/>
</dbReference>
<keyword evidence="6" id="KW-1185">Reference proteome</keyword>
<evidence type="ECO:0000259" key="4">
    <source>
        <dbReference type="Pfam" id="PF18206"/>
    </source>
</evidence>
<sequence>MITKFIYRTGLVMISGFPFFGQAQTLVEFDPSCVRYINQTTELDRSKYFNIHSSGNDAEHTALYQDYNVGQGRGFWGAFSAAKQQTGEVGEYPSLKTGDQSLRPVNRKIGTEHPSSAFKDGMDIEKAGDWAVNYFNYWVSDEERPEYFEVMNEPFVHAKDFYQGGWNNDENQRIKRQMAELYASVGRKMNQAPSLANMKVIGYSSAWPSMELQDFGHWNDNMQLFMDIAGEEMHAFATHLYDGVNVEGQDNKRSGSNAEAILDLIENYSYIKWDEVKPHAISEYGAIEKGYGDDYSDLASIQTVRSINHILFSLLEREDRMEISIPFITGKAQWHINEANNYQPYQAVLWKPTNIGEPNPAGWEYTPRIHFYELWKEVRGNRVWVKSNNPDIQVQAFLEGKKVFLALNNLDDQEQQIQLSNFAKVETSAVTTKRLKIYADQLPEMSEEEATTIPAALTMVAGETLVMEITLAEAPSASNTVHTKHYYSKQYLQTIVQGEAIAYSFGGVEKSADGYAYLRMSIGRKHDRSKQPVVMVNGHEVAVPDNWKGYDQANREDFFGMIEIPVPYAFLQEENEVSVTFPDSNGRISSLILQVHSFDEPQQQLVVGLKDKSKNQNGFKFYPNPTERMLSISWDKELGDDDPQVNLYSQEGFEIRAMQTKFLPQKALLDLGDLRPGLYTAYIHMGGQSAYGKVIKK</sequence>
<dbReference type="InterPro" id="IPR013780">
    <property type="entry name" value="Glyco_hydro_b"/>
</dbReference>
<evidence type="ECO:0000313" key="6">
    <source>
        <dbReference type="Proteomes" id="UP000619457"/>
    </source>
</evidence>
<keyword evidence="2" id="KW-0732">Signal</keyword>
<feature type="region of interest" description="Disordered" evidence="1">
    <location>
        <begin position="91"/>
        <end position="114"/>
    </location>
</feature>
<dbReference type="Gene3D" id="2.60.40.1180">
    <property type="entry name" value="Golgi alpha-mannosidase II"/>
    <property type="match status" value="1"/>
</dbReference>
<feature type="domain" description="Porphyranase beta-sandwich" evidence="4">
    <location>
        <begin position="391"/>
        <end position="493"/>
    </location>
</feature>
<proteinExistence type="predicted"/>
<gene>
    <name evidence="5" type="ORF">GCM10007049_16620</name>
</gene>
<reference evidence="5" key="1">
    <citation type="journal article" date="2014" name="Int. J. Syst. Evol. Microbiol.">
        <title>Complete genome sequence of Corynebacterium casei LMG S-19264T (=DSM 44701T), isolated from a smear-ripened cheese.</title>
        <authorList>
            <consortium name="US DOE Joint Genome Institute (JGI-PGF)"/>
            <person name="Walter F."/>
            <person name="Albersmeier A."/>
            <person name="Kalinowski J."/>
            <person name="Ruckert C."/>
        </authorList>
    </citation>
    <scope>NUCLEOTIDE SEQUENCE</scope>
    <source>
        <strain evidence="5">KCTC 12368</strain>
    </source>
</reference>
<feature type="signal peptide" evidence="2">
    <location>
        <begin position="1"/>
        <end position="23"/>
    </location>
</feature>
<organism evidence="5 6">
    <name type="scientific">Echinicola pacifica</name>
    <dbReference type="NCBI Taxonomy" id="346377"/>
    <lineage>
        <taxon>Bacteria</taxon>
        <taxon>Pseudomonadati</taxon>
        <taxon>Bacteroidota</taxon>
        <taxon>Cytophagia</taxon>
        <taxon>Cytophagales</taxon>
        <taxon>Cyclobacteriaceae</taxon>
        <taxon>Echinicola</taxon>
    </lineage>
</organism>
<protein>
    <recommendedName>
        <fullName evidence="7">Por secretion system C-terminal sorting domain-containing protein</fullName>
    </recommendedName>
</protein>
<dbReference type="InterPro" id="IPR041224">
    <property type="entry name" value="BPA_C"/>
</dbReference>
<evidence type="ECO:0000256" key="1">
    <source>
        <dbReference type="SAM" id="MobiDB-lite"/>
    </source>
</evidence>
<name>A0A918PWZ0_9BACT</name>
<dbReference type="Pfam" id="PF18206">
    <property type="entry name" value="Porphyrn_cat_1"/>
    <property type="match status" value="1"/>
</dbReference>
<dbReference type="EMBL" id="BMWX01000003">
    <property type="protein sequence ID" value="GGZ24874.1"/>
    <property type="molecule type" value="Genomic_DNA"/>
</dbReference>
<dbReference type="CDD" id="cd21510">
    <property type="entry name" value="agarase_cat"/>
    <property type="match status" value="1"/>
</dbReference>
<dbReference type="InterPro" id="IPR017853">
    <property type="entry name" value="GH"/>
</dbReference>
<dbReference type="RefSeq" id="WP_018473466.1">
    <property type="nucleotide sequence ID" value="NZ_BMWX01000003.1"/>
</dbReference>